<evidence type="ECO:0000313" key="2">
    <source>
        <dbReference type="Proteomes" id="UP000754226"/>
    </source>
</evidence>
<dbReference type="Gene3D" id="3.40.50.150">
    <property type="entry name" value="Vaccinia Virus protein VP39"/>
    <property type="match status" value="1"/>
</dbReference>
<sequence>MITAGPRLDFLASLVPPCDTLCDVGTDHAYLPVMAMSQGRVKKAIAGDIGEGPCEAARKTVHSHHLEDVISVRLGSGLTVIRPGEANTVVIAGMGAGTMVEILDAAPEVLASPALTTLILQPMNDSEKLRHWCERSGWGILREELVQEGERIYEVLILHKDPSFRYEGLTDLVGNDLVQRRHPLLETFVRRLIAKYDRLLSSMEKSPKARQSEHYQTSVETKKRLEEILHGNDCQ</sequence>
<proteinExistence type="predicted"/>
<dbReference type="InterPro" id="IPR029063">
    <property type="entry name" value="SAM-dependent_MTases_sf"/>
</dbReference>
<dbReference type="PANTHER" id="PTHR38451:SF1">
    <property type="entry name" value="TRNA (ADENINE(22)-N(1))-METHYLTRANSFERASE"/>
    <property type="match status" value="1"/>
</dbReference>
<comment type="caution">
    <text evidence="1">The sequence shown here is derived from an EMBL/GenBank/DDBJ whole genome shotgun (WGS) entry which is preliminary data.</text>
</comment>
<evidence type="ECO:0000313" key="1">
    <source>
        <dbReference type="EMBL" id="MBS5520570.1"/>
    </source>
</evidence>
<dbReference type="GO" id="GO:0160105">
    <property type="term" value="F:tRNA (adenine(22)-N1)-methyltransferase activity"/>
    <property type="evidence" value="ECO:0007669"/>
    <property type="project" value="InterPro"/>
</dbReference>
<accession>A0A943EGB3</accession>
<dbReference type="Pfam" id="PF12847">
    <property type="entry name" value="Methyltransf_18"/>
    <property type="match status" value="1"/>
</dbReference>
<name>A0A943EGB3_9FIRM</name>
<protein>
    <submittedName>
        <fullName evidence="1">SAM-dependent methyltransferase</fullName>
    </submittedName>
</protein>
<dbReference type="AlphaFoldDB" id="A0A943EGB3"/>
<reference evidence="1" key="1">
    <citation type="submission" date="2021-02" db="EMBL/GenBank/DDBJ databases">
        <title>Infant gut strain persistence is associated with maternal origin, phylogeny, and functional potential including surface adhesion and iron acquisition.</title>
        <authorList>
            <person name="Lou Y.C."/>
        </authorList>
    </citation>
    <scope>NUCLEOTIDE SEQUENCE</scope>
    <source>
        <strain evidence="1">L3_106_000M1_dasL3_106_000M1_concoct_15</strain>
    </source>
</reference>
<dbReference type="PANTHER" id="PTHR38451">
    <property type="entry name" value="TRNA (ADENINE(22)-N(1))-METHYLTRANSFERASE"/>
    <property type="match status" value="1"/>
</dbReference>
<gene>
    <name evidence="1" type="ORF">KHX13_09735</name>
</gene>
<keyword evidence="1" id="KW-0808">Transferase</keyword>
<dbReference type="GO" id="GO:0032259">
    <property type="term" value="P:methylation"/>
    <property type="evidence" value="ECO:0007669"/>
    <property type="project" value="UniProtKB-KW"/>
</dbReference>
<dbReference type="InterPro" id="IPR006901">
    <property type="entry name" value="TrmK"/>
</dbReference>
<dbReference type="EMBL" id="JAGZCZ010000014">
    <property type="protein sequence ID" value="MBS5520570.1"/>
    <property type="molecule type" value="Genomic_DNA"/>
</dbReference>
<dbReference type="Proteomes" id="UP000754226">
    <property type="component" value="Unassembled WGS sequence"/>
</dbReference>
<dbReference type="SUPFAM" id="SSF53335">
    <property type="entry name" value="S-adenosyl-L-methionine-dependent methyltransferases"/>
    <property type="match status" value="1"/>
</dbReference>
<organism evidence="1 2">
    <name type="scientific">Acidaminococcus intestini</name>
    <dbReference type="NCBI Taxonomy" id="187327"/>
    <lineage>
        <taxon>Bacteria</taxon>
        <taxon>Bacillati</taxon>
        <taxon>Bacillota</taxon>
        <taxon>Negativicutes</taxon>
        <taxon>Acidaminococcales</taxon>
        <taxon>Acidaminococcaceae</taxon>
        <taxon>Acidaminococcus</taxon>
    </lineage>
</organism>
<keyword evidence="1" id="KW-0489">Methyltransferase</keyword>
<dbReference type="PIRSF" id="PIRSF018637">
    <property type="entry name" value="TrmK"/>
    <property type="match status" value="1"/>
</dbReference>